<dbReference type="EMBL" id="JAVDRD010000014">
    <property type="protein sequence ID" value="MDR6513064.1"/>
    <property type="molecule type" value="Genomic_DNA"/>
</dbReference>
<organism evidence="2 3">
    <name type="scientific">Novosphingobium capsulatum</name>
    <dbReference type="NCBI Taxonomy" id="13688"/>
    <lineage>
        <taxon>Bacteria</taxon>
        <taxon>Pseudomonadati</taxon>
        <taxon>Pseudomonadota</taxon>
        <taxon>Alphaproteobacteria</taxon>
        <taxon>Sphingomonadales</taxon>
        <taxon>Sphingomonadaceae</taxon>
        <taxon>Novosphingobium</taxon>
    </lineage>
</organism>
<evidence type="ECO:0000313" key="3">
    <source>
        <dbReference type="Proteomes" id="UP001184150"/>
    </source>
</evidence>
<evidence type="ECO:0000313" key="2">
    <source>
        <dbReference type="EMBL" id="MDR6513064.1"/>
    </source>
</evidence>
<comment type="caution">
    <text evidence="2">The sequence shown here is derived from an EMBL/GenBank/DDBJ whole genome shotgun (WGS) entry which is preliminary data.</text>
</comment>
<proteinExistence type="predicted"/>
<reference evidence="2 3" key="1">
    <citation type="submission" date="2023-07" db="EMBL/GenBank/DDBJ databases">
        <title>Sorghum-associated microbial communities from plants grown in Nebraska, USA.</title>
        <authorList>
            <person name="Schachtman D."/>
        </authorList>
    </citation>
    <scope>NUCLEOTIDE SEQUENCE [LARGE SCALE GENOMIC DNA]</scope>
    <source>
        <strain evidence="2 3">DS1027</strain>
    </source>
</reference>
<evidence type="ECO:0008006" key="4">
    <source>
        <dbReference type="Google" id="ProtNLM"/>
    </source>
</evidence>
<accession>A0ABU1MS54</accession>
<dbReference type="Proteomes" id="UP001184150">
    <property type="component" value="Unassembled WGS sequence"/>
</dbReference>
<keyword evidence="1" id="KW-0732">Signal</keyword>
<dbReference type="RefSeq" id="WP_309806426.1">
    <property type="nucleotide sequence ID" value="NZ_JAVDRD010000014.1"/>
</dbReference>
<protein>
    <recommendedName>
        <fullName evidence="4">Protease inhibitor Inh</fullName>
    </recommendedName>
</protein>
<feature type="signal peptide" evidence="1">
    <location>
        <begin position="1"/>
        <end position="28"/>
    </location>
</feature>
<gene>
    <name evidence="2" type="ORF">J2792_003952</name>
</gene>
<feature type="chain" id="PRO_5047139726" description="Protease inhibitor Inh" evidence="1">
    <location>
        <begin position="29"/>
        <end position="142"/>
    </location>
</feature>
<keyword evidence="3" id="KW-1185">Reference proteome</keyword>
<name>A0ABU1MS54_9SPHN</name>
<evidence type="ECO:0000256" key="1">
    <source>
        <dbReference type="SAM" id="SignalP"/>
    </source>
</evidence>
<sequence length="142" mass="15411">MTYRNALRRALAAVIVLPALAWVAPADAERAPATLAMLDRIAPGQWQVHAREAGGFEGRLCLAEGRPLIQLRHPGQACRQFVVQDEANAISVSYVCGQAGSGLTRIRYENDQLLQIEAQGIAKGLPFSFNAEARRLGNCTAR</sequence>